<protein>
    <submittedName>
        <fullName evidence="3">FAD-dependent oxidoreductase</fullName>
    </submittedName>
</protein>
<evidence type="ECO:0000313" key="3">
    <source>
        <dbReference type="EMBL" id="PMS16703.1"/>
    </source>
</evidence>
<dbReference type="SUPFAM" id="SSF51905">
    <property type="entry name" value="FAD/NAD(P)-binding domain"/>
    <property type="match status" value="1"/>
</dbReference>
<dbReference type="PANTHER" id="PTHR13847">
    <property type="entry name" value="SARCOSINE DEHYDROGENASE-RELATED"/>
    <property type="match status" value="1"/>
</dbReference>
<dbReference type="AlphaFoldDB" id="A0A2N7VHS4"/>
<keyword evidence="4" id="KW-1185">Reference proteome</keyword>
<reference evidence="3 4" key="1">
    <citation type="submission" date="2018-01" db="EMBL/GenBank/DDBJ databases">
        <title>Whole genome analyses suggest that Burkholderia sensu lato contains two further novel genera in the rhizoxinica-symbiotica group Mycetohabitans gen. nov., and Trinickia gen. nov.: implications for the evolution of diazotrophy and nodulation in the Burkholderiaceae.</title>
        <authorList>
            <person name="Estrada-de los Santos P."/>
            <person name="Palmer M."/>
            <person name="Chavez-Ramirez B."/>
            <person name="Beukes C."/>
            <person name="Steenkamp E.T."/>
            <person name="Hirsch A.M."/>
            <person name="Manyaka P."/>
            <person name="Maluk M."/>
            <person name="Lafos M."/>
            <person name="Crook M."/>
            <person name="Gross E."/>
            <person name="Simon M.F."/>
            <person name="Bueno dos Reis Junior F."/>
            <person name="Poole P.S."/>
            <person name="Venter S.N."/>
            <person name="James E.K."/>
        </authorList>
    </citation>
    <scope>NUCLEOTIDE SEQUENCE [LARGE SCALE GENOMIC DNA]</scope>
    <source>
        <strain evidence="3 4">GIMN1.004</strain>
    </source>
</reference>
<sequence length="425" mass="46151">MKLESYWLDTAPAAPLGDEGPVQGRVDVAVIGGGFTGLSAALALSRRGATVALLEAGRIGGGASGRNGGQVNTGVAQDFSALVAQLGLDRARRYYLAYAAAVDTVERIVREEAIDCDYVATGKLKLAAKPHHFDHLAQTAELIRREVDPNIELIDAVRIGTEVQSDRFYGGLLQRHGGQMHMGKFAAGLAQAARRNGATLHEHASVSTIAKQGSGGYRVVSSRGEVSATNVLIATGPSKHGPFAWYRRRIAPIGSFIIVTEPLGEQVVARMFPNRRAYTTTRLMHNYFRVTADSRLVFGGRARFTASEQPSDERSGRILQRSLAELFPSLASARIDYCWGGLVDMTADRLPRAGQHDGVYFSLGYSGHGTQMSTHMGQVMAEVIGGREDVNPWRDLPWPAIPGHTGKPWFLPIVGTYYRIKDVFY</sequence>
<feature type="domain" description="FAD dependent oxidoreductase" evidence="2">
    <location>
        <begin position="27"/>
        <end position="382"/>
    </location>
</feature>
<name>A0A2N7VHS4_9BURK</name>
<dbReference type="Pfam" id="PF01266">
    <property type="entry name" value="DAO"/>
    <property type="match status" value="1"/>
</dbReference>
<keyword evidence="1" id="KW-0560">Oxidoreductase</keyword>
<accession>A0A2N7VHS4</accession>
<dbReference type="InterPro" id="IPR006076">
    <property type="entry name" value="FAD-dep_OxRdtase"/>
</dbReference>
<dbReference type="InterPro" id="IPR036188">
    <property type="entry name" value="FAD/NAD-bd_sf"/>
</dbReference>
<dbReference type="GO" id="GO:0005737">
    <property type="term" value="C:cytoplasm"/>
    <property type="evidence" value="ECO:0007669"/>
    <property type="project" value="TreeGrafter"/>
</dbReference>
<dbReference type="EMBL" id="PNYA01000023">
    <property type="protein sequence ID" value="PMS16703.1"/>
    <property type="molecule type" value="Genomic_DNA"/>
</dbReference>
<proteinExistence type="predicted"/>
<dbReference type="PANTHER" id="PTHR13847:SF281">
    <property type="entry name" value="FAD DEPENDENT OXIDOREDUCTASE DOMAIN-CONTAINING PROTEIN"/>
    <property type="match status" value="1"/>
</dbReference>
<dbReference type="Gene3D" id="3.30.9.10">
    <property type="entry name" value="D-Amino Acid Oxidase, subunit A, domain 2"/>
    <property type="match status" value="1"/>
</dbReference>
<evidence type="ECO:0000313" key="4">
    <source>
        <dbReference type="Proteomes" id="UP000235616"/>
    </source>
</evidence>
<dbReference type="Gene3D" id="3.50.50.60">
    <property type="entry name" value="FAD/NAD(P)-binding domain"/>
    <property type="match status" value="1"/>
</dbReference>
<dbReference type="RefSeq" id="WP_102647750.1">
    <property type="nucleotide sequence ID" value="NZ_PNYA01000023.1"/>
</dbReference>
<dbReference type="Proteomes" id="UP000235616">
    <property type="component" value="Unassembled WGS sequence"/>
</dbReference>
<evidence type="ECO:0000256" key="1">
    <source>
        <dbReference type="ARBA" id="ARBA00023002"/>
    </source>
</evidence>
<dbReference type="OrthoDB" id="9342835at2"/>
<dbReference type="GO" id="GO:0016491">
    <property type="term" value="F:oxidoreductase activity"/>
    <property type="evidence" value="ECO:0007669"/>
    <property type="project" value="UniProtKB-KW"/>
</dbReference>
<organism evidence="3 4">
    <name type="scientific">Trinickia dabaoshanensis</name>
    <dbReference type="NCBI Taxonomy" id="564714"/>
    <lineage>
        <taxon>Bacteria</taxon>
        <taxon>Pseudomonadati</taxon>
        <taxon>Pseudomonadota</taxon>
        <taxon>Betaproteobacteria</taxon>
        <taxon>Burkholderiales</taxon>
        <taxon>Burkholderiaceae</taxon>
        <taxon>Trinickia</taxon>
    </lineage>
</organism>
<gene>
    <name evidence="3" type="ORF">C0Z18_22975</name>
</gene>
<comment type="caution">
    <text evidence="3">The sequence shown here is derived from an EMBL/GenBank/DDBJ whole genome shotgun (WGS) entry which is preliminary data.</text>
</comment>
<evidence type="ECO:0000259" key="2">
    <source>
        <dbReference type="Pfam" id="PF01266"/>
    </source>
</evidence>